<evidence type="ECO:0000256" key="1">
    <source>
        <dbReference type="ARBA" id="ARBA00001784"/>
    </source>
</evidence>
<evidence type="ECO:0000256" key="6">
    <source>
        <dbReference type="ARBA" id="ARBA00022793"/>
    </source>
</evidence>
<dbReference type="EC" id="4.1.1.5" evidence="4"/>
<comment type="caution">
    <text evidence="9">The sequence shown here is derived from an EMBL/GenBank/DDBJ whole genome shotgun (WGS) entry which is preliminary data.</text>
</comment>
<protein>
    <recommendedName>
        <fullName evidence="5">Alpha-acetolactate decarboxylase</fullName>
        <ecNumber evidence="4">4.1.1.5</ecNumber>
    </recommendedName>
</protein>
<keyword evidence="8 9" id="KW-0456">Lyase</keyword>
<dbReference type="RefSeq" id="WP_255333170.1">
    <property type="nucleotide sequence ID" value="NZ_VOTZ01000022.1"/>
</dbReference>
<dbReference type="NCBIfam" id="TIGR01252">
    <property type="entry name" value="acetolac_decarb"/>
    <property type="match status" value="1"/>
</dbReference>
<dbReference type="GO" id="GO:0047605">
    <property type="term" value="F:acetolactate decarboxylase activity"/>
    <property type="evidence" value="ECO:0007669"/>
    <property type="project" value="UniProtKB-EC"/>
</dbReference>
<reference evidence="9 10" key="1">
    <citation type="submission" date="2019-08" db="EMBL/GenBank/DDBJ databases">
        <authorList>
            <person name="Chen S.-C."/>
            <person name="Lai M.-C."/>
            <person name="You Y.-T."/>
        </authorList>
    </citation>
    <scope>NUCLEOTIDE SEQUENCE [LARGE SCALE GENOMIC DNA]</scope>
    <source>
        <strain evidence="9 10">P2F9704a</strain>
    </source>
</reference>
<evidence type="ECO:0000313" key="10">
    <source>
        <dbReference type="Proteomes" id="UP001524383"/>
    </source>
</evidence>
<evidence type="ECO:0000256" key="2">
    <source>
        <dbReference type="ARBA" id="ARBA00005170"/>
    </source>
</evidence>
<dbReference type="PIRSF" id="PIRSF001332">
    <property type="entry name" value="Acetolac_decarb"/>
    <property type="match status" value="1"/>
</dbReference>
<sequence>MRSSSYLFIALLIGIFIGAGGALLISGSTYPDHVSPDREIIFQVSTIDALLESVYDGVMPVSELTRYGDLGIGTFDSLDGELIMVDGVVYQARADGSVVVAAHNLKVPLAAVTFFDEDIIIPDLSTRGFAEFEDSIGGAIRSENLKYAIRIDGTFPEVTVRAPHGQERPYPRLVDALADQYMATHTNITGTAVGFLLPEYVGGLNVPGYHLHFISDDLSVGGHIVDFSLDSATVSLDETLTFMMRLPSEGGFIDADLTRDLSDELAFVERPGQD</sequence>
<evidence type="ECO:0000256" key="4">
    <source>
        <dbReference type="ARBA" id="ARBA00013204"/>
    </source>
</evidence>
<dbReference type="GO" id="GO:0045151">
    <property type="term" value="P:acetoin biosynthetic process"/>
    <property type="evidence" value="ECO:0007669"/>
    <property type="project" value="UniProtKB-KW"/>
</dbReference>
<evidence type="ECO:0000256" key="3">
    <source>
        <dbReference type="ARBA" id="ARBA00007106"/>
    </source>
</evidence>
<dbReference type="EMBL" id="VOTZ01000022">
    <property type="protein sequence ID" value="MCQ1539204.1"/>
    <property type="molecule type" value="Genomic_DNA"/>
</dbReference>
<keyword evidence="6" id="KW-0210">Decarboxylase</keyword>
<keyword evidence="7" id="KW-0005">Acetoin biosynthesis</keyword>
<dbReference type="CDD" id="cd17299">
    <property type="entry name" value="acetolactate_decarboxylase"/>
    <property type="match status" value="1"/>
</dbReference>
<dbReference type="AlphaFoldDB" id="A0ABD4TN63"/>
<gene>
    <name evidence="9" type="primary">budA</name>
    <name evidence="9" type="ORF">FTO68_09460</name>
</gene>
<dbReference type="SUPFAM" id="SSF117856">
    <property type="entry name" value="AF0104/ALDC/Ptd012-like"/>
    <property type="match status" value="1"/>
</dbReference>
<comment type="similarity">
    <text evidence="3">Belongs to the alpha-acetolactate decarboxylase family.</text>
</comment>
<keyword evidence="10" id="KW-1185">Reference proteome</keyword>
<name>A0ABD4TN63_9EURY</name>
<evidence type="ECO:0000313" key="9">
    <source>
        <dbReference type="EMBL" id="MCQ1539204.1"/>
    </source>
</evidence>
<evidence type="ECO:0000256" key="8">
    <source>
        <dbReference type="ARBA" id="ARBA00023239"/>
    </source>
</evidence>
<dbReference type="Gene3D" id="3.30.1330.80">
    <property type="entry name" value="Hypothetical protein, similar to alpha- acetolactate decarboxylase, domain 2"/>
    <property type="match status" value="2"/>
</dbReference>
<evidence type="ECO:0000256" key="5">
    <source>
        <dbReference type="ARBA" id="ARBA00020164"/>
    </source>
</evidence>
<evidence type="ECO:0000256" key="7">
    <source>
        <dbReference type="ARBA" id="ARBA00023061"/>
    </source>
</evidence>
<dbReference type="Proteomes" id="UP001524383">
    <property type="component" value="Unassembled WGS sequence"/>
</dbReference>
<accession>A0ABD4TN63</accession>
<organism evidence="9 10">
    <name type="scientific">Methanocalculus taiwanensis</name>
    <dbReference type="NCBI Taxonomy" id="106207"/>
    <lineage>
        <taxon>Archaea</taxon>
        <taxon>Methanobacteriati</taxon>
        <taxon>Methanobacteriota</taxon>
        <taxon>Stenosarchaea group</taxon>
        <taxon>Methanomicrobia</taxon>
        <taxon>Methanomicrobiales</taxon>
        <taxon>Methanocalculaceae</taxon>
        <taxon>Methanocalculus</taxon>
    </lineage>
</organism>
<dbReference type="PANTHER" id="PTHR35524">
    <property type="entry name" value="ALPHA-ACETOLACTATE DECARBOXYLASE"/>
    <property type="match status" value="1"/>
</dbReference>
<comment type="pathway">
    <text evidence="2">Polyol metabolism; (R,R)-butane-2,3-diol biosynthesis; (R,R)-butane-2,3-diol from pyruvate: step 2/3.</text>
</comment>
<dbReference type="PANTHER" id="PTHR35524:SF1">
    <property type="entry name" value="ALPHA-ACETOLACTATE DECARBOXYLASE"/>
    <property type="match status" value="1"/>
</dbReference>
<comment type="catalytic activity">
    <reaction evidence="1">
        <text>(2S)-2-acetolactate + H(+) = (R)-acetoin + CO2</text>
        <dbReference type="Rhea" id="RHEA:21580"/>
        <dbReference type="ChEBI" id="CHEBI:15378"/>
        <dbReference type="ChEBI" id="CHEBI:15686"/>
        <dbReference type="ChEBI" id="CHEBI:16526"/>
        <dbReference type="ChEBI" id="CHEBI:58476"/>
        <dbReference type="EC" id="4.1.1.5"/>
    </reaction>
</comment>
<proteinExistence type="inferred from homology"/>
<dbReference type="Pfam" id="PF03306">
    <property type="entry name" value="AAL_decarboxy"/>
    <property type="match status" value="1"/>
</dbReference>
<dbReference type="InterPro" id="IPR005128">
    <property type="entry name" value="Acetolactate_a_deCO2ase"/>
</dbReference>